<sequence>MYTHCWIQDTKRFSFITKVMADNKKIDFKLKSNIGSLEFGKPFISGPRGIAYRSSDNLLFIADSKNERVVGFTEDNKLAKIISHYGMKNGLCVMSNGQLLMTDEIQIVLLNNDLRLIRTFGQDDIDAGFTNYQGICVDSNDLIYVCDQATRQIKVYDPKTLSIVRFFGNKNLFSSLAYCTVSNDYCFITDPQGSCVHQFTIDGQFVSRFGNETTEYFQTPLSSPRGIMPINNNKHLLVADSHNDRLVVFDNDGKCVQLITERIDYPESLATNKNEDIFVTMRDTIGLFSTKN</sequence>
<protein>
    <submittedName>
        <fullName evidence="1">Uncharacterized protein</fullName>
    </submittedName>
</protein>
<dbReference type="OrthoDB" id="342730at2759"/>
<dbReference type="EMBL" id="CAJOBC010000084">
    <property type="protein sequence ID" value="CAF3533612.1"/>
    <property type="molecule type" value="Genomic_DNA"/>
</dbReference>
<evidence type="ECO:0000313" key="3">
    <source>
        <dbReference type="Proteomes" id="UP000663829"/>
    </source>
</evidence>
<dbReference type="AlphaFoldDB" id="A0A813PHP4"/>
<dbReference type="PANTHER" id="PTHR24104:SF47">
    <property type="entry name" value="E3 UBIQUITIN-PROTEIN LIGASE NHLRC1"/>
    <property type="match status" value="1"/>
</dbReference>
<organism evidence="1 3">
    <name type="scientific">Didymodactylos carnosus</name>
    <dbReference type="NCBI Taxonomy" id="1234261"/>
    <lineage>
        <taxon>Eukaryota</taxon>
        <taxon>Metazoa</taxon>
        <taxon>Spiralia</taxon>
        <taxon>Gnathifera</taxon>
        <taxon>Rotifera</taxon>
        <taxon>Eurotatoria</taxon>
        <taxon>Bdelloidea</taxon>
        <taxon>Philodinida</taxon>
        <taxon>Philodinidae</taxon>
        <taxon>Didymodactylos</taxon>
    </lineage>
</organism>
<dbReference type="GO" id="GO:0000209">
    <property type="term" value="P:protein polyubiquitination"/>
    <property type="evidence" value="ECO:0007669"/>
    <property type="project" value="TreeGrafter"/>
</dbReference>
<dbReference type="InterPro" id="IPR011042">
    <property type="entry name" value="6-blade_b-propeller_TolB-like"/>
</dbReference>
<dbReference type="CDD" id="cd05819">
    <property type="entry name" value="NHL"/>
    <property type="match status" value="1"/>
</dbReference>
<dbReference type="PANTHER" id="PTHR24104">
    <property type="entry name" value="E3 UBIQUITIN-PROTEIN LIGASE NHLRC1-RELATED"/>
    <property type="match status" value="1"/>
</dbReference>
<dbReference type="SUPFAM" id="SSF101898">
    <property type="entry name" value="NHL repeat"/>
    <property type="match status" value="1"/>
</dbReference>
<accession>A0A813PHP4</accession>
<dbReference type="GO" id="GO:0061630">
    <property type="term" value="F:ubiquitin protein ligase activity"/>
    <property type="evidence" value="ECO:0007669"/>
    <property type="project" value="TreeGrafter"/>
</dbReference>
<dbReference type="EMBL" id="CAJNOQ010000084">
    <property type="protein sequence ID" value="CAF0753601.1"/>
    <property type="molecule type" value="Genomic_DNA"/>
</dbReference>
<proteinExistence type="predicted"/>
<evidence type="ECO:0000313" key="1">
    <source>
        <dbReference type="EMBL" id="CAF0753601.1"/>
    </source>
</evidence>
<dbReference type="Proteomes" id="UP000681722">
    <property type="component" value="Unassembled WGS sequence"/>
</dbReference>
<reference evidence="1" key="1">
    <citation type="submission" date="2021-02" db="EMBL/GenBank/DDBJ databases">
        <authorList>
            <person name="Nowell W R."/>
        </authorList>
    </citation>
    <scope>NUCLEOTIDE SEQUENCE</scope>
</reference>
<dbReference type="GO" id="GO:0043161">
    <property type="term" value="P:proteasome-mediated ubiquitin-dependent protein catabolic process"/>
    <property type="evidence" value="ECO:0007669"/>
    <property type="project" value="TreeGrafter"/>
</dbReference>
<dbReference type="Gene3D" id="2.120.10.30">
    <property type="entry name" value="TolB, C-terminal domain"/>
    <property type="match status" value="1"/>
</dbReference>
<dbReference type="Proteomes" id="UP000663829">
    <property type="component" value="Unassembled WGS sequence"/>
</dbReference>
<comment type="caution">
    <text evidence="1">The sequence shown here is derived from an EMBL/GenBank/DDBJ whole genome shotgun (WGS) entry which is preliminary data.</text>
</comment>
<dbReference type="InterPro" id="IPR050952">
    <property type="entry name" value="TRIM-NHL_E3_ligases"/>
</dbReference>
<keyword evidence="3" id="KW-1185">Reference proteome</keyword>
<gene>
    <name evidence="1" type="ORF">GPM918_LOCUS982</name>
    <name evidence="2" type="ORF">SRO942_LOCUS982</name>
</gene>
<evidence type="ECO:0000313" key="2">
    <source>
        <dbReference type="EMBL" id="CAF3533612.1"/>
    </source>
</evidence>
<name>A0A813PHP4_9BILA</name>